<evidence type="ECO:0000256" key="3">
    <source>
        <dbReference type="ARBA" id="ARBA00022679"/>
    </source>
</evidence>
<comment type="catalytic activity">
    <reaction evidence="8">
        <text>L-seryl-[protein] + ATP = O-phospho-L-seryl-[protein] + ADP + H(+)</text>
        <dbReference type="Rhea" id="RHEA:17989"/>
        <dbReference type="Rhea" id="RHEA-COMP:9863"/>
        <dbReference type="Rhea" id="RHEA-COMP:11604"/>
        <dbReference type="ChEBI" id="CHEBI:15378"/>
        <dbReference type="ChEBI" id="CHEBI:29999"/>
        <dbReference type="ChEBI" id="CHEBI:30616"/>
        <dbReference type="ChEBI" id="CHEBI:83421"/>
        <dbReference type="ChEBI" id="CHEBI:456216"/>
        <dbReference type="EC" id="2.7.11.1"/>
    </reaction>
</comment>
<dbReference type="EMBL" id="BSXT01000013">
    <property type="protein sequence ID" value="GMF14814.1"/>
    <property type="molecule type" value="Genomic_DNA"/>
</dbReference>
<evidence type="ECO:0000256" key="6">
    <source>
        <dbReference type="ARBA" id="ARBA00022840"/>
    </source>
</evidence>
<dbReference type="PROSITE" id="PS50011">
    <property type="entry name" value="PROTEIN_KINASE_DOM"/>
    <property type="match status" value="1"/>
</dbReference>
<evidence type="ECO:0000256" key="4">
    <source>
        <dbReference type="ARBA" id="ARBA00022741"/>
    </source>
</evidence>
<keyword evidence="3" id="KW-0808">Transferase</keyword>
<evidence type="ECO:0000313" key="11">
    <source>
        <dbReference type="EMBL" id="GMF14814.1"/>
    </source>
</evidence>
<gene>
    <name evidence="11" type="ORF">Pfra01_000019300</name>
</gene>
<evidence type="ECO:0000256" key="5">
    <source>
        <dbReference type="ARBA" id="ARBA00022777"/>
    </source>
</evidence>
<evidence type="ECO:0000313" key="12">
    <source>
        <dbReference type="Proteomes" id="UP001165121"/>
    </source>
</evidence>
<feature type="compositionally biased region" description="Polar residues" evidence="9">
    <location>
        <begin position="315"/>
        <end position="327"/>
    </location>
</feature>
<dbReference type="OrthoDB" id="248923at2759"/>
<dbReference type="PROSITE" id="PS00108">
    <property type="entry name" value="PROTEIN_KINASE_ST"/>
    <property type="match status" value="1"/>
</dbReference>
<keyword evidence="4" id="KW-0547">Nucleotide-binding</keyword>
<keyword evidence="12" id="KW-1185">Reference proteome</keyword>
<dbReference type="GO" id="GO:0004674">
    <property type="term" value="F:protein serine/threonine kinase activity"/>
    <property type="evidence" value="ECO:0007669"/>
    <property type="project" value="UniProtKB-KW"/>
</dbReference>
<feature type="region of interest" description="Disordered" evidence="9">
    <location>
        <begin position="496"/>
        <end position="525"/>
    </location>
</feature>
<dbReference type="Gene3D" id="1.10.510.10">
    <property type="entry name" value="Transferase(Phosphotransferase) domain 1"/>
    <property type="match status" value="1"/>
</dbReference>
<name>A0A9W6WSA7_9STRA</name>
<evidence type="ECO:0000259" key="10">
    <source>
        <dbReference type="PROSITE" id="PS50011"/>
    </source>
</evidence>
<evidence type="ECO:0000256" key="1">
    <source>
        <dbReference type="ARBA" id="ARBA00012513"/>
    </source>
</evidence>
<dbReference type="InterPro" id="IPR051131">
    <property type="entry name" value="NEK_Ser/Thr_kinase_NIMA"/>
</dbReference>
<dbReference type="EC" id="2.7.11.1" evidence="1"/>
<proteinExistence type="predicted"/>
<keyword evidence="5" id="KW-0418">Kinase</keyword>
<dbReference type="PANTHER" id="PTHR44899:SF3">
    <property type="entry name" value="SERINE_THREONINE-PROTEIN KINASE NEK1"/>
    <property type="match status" value="1"/>
</dbReference>
<protein>
    <recommendedName>
        <fullName evidence="1">non-specific serine/threonine protein kinase</fullName>
        <ecNumber evidence="1">2.7.11.1</ecNumber>
    </recommendedName>
</protein>
<evidence type="ECO:0000256" key="2">
    <source>
        <dbReference type="ARBA" id="ARBA00022527"/>
    </source>
</evidence>
<feature type="domain" description="Protein kinase" evidence="10">
    <location>
        <begin position="1"/>
        <end position="261"/>
    </location>
</feature>
<dbReference type="InterPro" id="IPR011009">
    <property type="entry name" value="Kinase-like_dom_sf"/>
</dbReference>
<evidence type="ECO:0000256" key="7">
    <source>
        <dbReference type="ARBA" id="ARBA00047899"/>
    </source>
</evidence>
<dbReference type="Pfam" id="PF00069">
    <property type="entry name" value="Pkinase"/>
    <property type="match status" value="1"/>
</dbReference>
<keyword evidence="2" id="KW-0723">Serine/threonine-protein kinase</keyword>
<evidence type="ECO:0000256" key="9">
    <source>
        <dbReference type="SAM" id="MobiDB-lite"/>
    </source>
</evidence>
<organism evidence="11 12">
    <name type="scientific">Phytophthora fragariaefolia</name>
    <dbReference type="NCBI Taxonomy" id="1490495"/>
    <lineage>
        <taxon>Eukaryota</taxon>
        <taxon>Sar</taxon>
        <taxon>Stramenopiles</taxon>
        <taxon>Oomycota</taxon>
        <taxon>Peronosporomycetes</taxon>
        <taxon>Peronosporales</taxon>
        <taxon>Peronosporaceae</taxon>
        <taxon>Phytophthora</taxon>
    </lineage>
</organism>
<dbReference type="PANTHER" id="PTHR44899">
    <property type="entry name" value="CAMK FAMILY PROTEIN KINASE"/>
    <property type="match status" value="1"/>
</dbReference>
<sequence>MREKKPGGRLVCVKQIHRVHQPKKRAFAPPGREKSLGLEVDLMKKLRHPNLIRLLNSFVGPSPLRQQHIVMEYCSGGDLRNYLKAASKANGKLSLGEDKIWYWFVQLALGLQHMHQQHVLHRDLKTANIFLSNDGYLVLGDLGIARKLVIGDAAATVIGTPLYMAPEVLEGKSYGFSSDVWALGCVLYELCTGKPPFMANSTPQLLNKICHGDYIPIQKGGNLASSRLLTLIGSMLSTRPELRPSVEQLLRDSIARVHIRRYCADRLHSTSMIEEERRAIIQQVTALGVDVKSALSSAGSETCNVKNEEPPLSRGVNSTSRHQGRNVQQRDDIEKQLQGVRERERQEQLLFALEKLQQLRLQFPAANCPEEKAQQTPGCCNVENAKPLVPPIDLNKISRKHSMHDEGWRDPVRTDSDAAKRVGRMQTQASAHLGRSNSVPKGVAFPGAPRAGAPLSGMSKTFEARRPVCRDVRTLRQQEAAKATERYKRRLDAMYTPRQRNEGKGVAPKPTTNTRRRSVGSSDAAGLNLDNRAIDAAIVQSIAGLREALA</sequence>
<reference evidence="11" key="1">
    <citation type="submission" date="2023-04" db="EMBL/GenBank/DDBJ databases">
        <title>Phytophthora fragariaefolia NBRC 109709.</title>
        <authorList>
            <person name="Ichikawa N."/>
            <person name="Sato H."/>
            <person name="Tonouchi N."/>
        </authorList>
    </citation>
    <scope>NUCLEOTIDE SEQUENCE</scope>
    <source>
        <strain evidence="11">NBRC 109709</strain>
    </source>
</reference>
<dbReference type="AlphaFoldDB" id="A0A9W6WSA7"/>
<dbReference type="Proteomes" id="UP001165121">
    <property type="component" value="Unassembled WGS sequence"/>
</dbReference>
<dbReference type="SUPFAM" id="SSF56112">
    <property type="entry name" value="Protein kinase-like (PK-like)"/>
    <property type="match status" value="1"/>
</dbReference>
<dbReference type="InterPro" id="IPR008271">
    <property type="entry name" value="Ser/Thr_kinase_AS"/>
</dbReference>
<feature type="region of interest" description="Disordered" evidence="9">
    <location>
        <begin position="299"/>
        <end position="329"/>
    </location>
</feature>
<comment type="caution">
    <text evidence="11">The sequence shown here is derived from an EMBL/GenBank/DDBJ whole genome shotgun (WGS) entry which is preliminary data.</text>
</comment>
<dbReference type="InterPro" id="IPR000719">
    <property type="entry name" value="Prot_kinase_dom"/>
</dbReference>
<accession>A0A9W6WSA7</accession>
<evidence type="ECO:0000256" key="8">
    <source>
        <dbReference type="ARBA" id="ARBA00048679"/>
    </source>
</evidence>
<dbReference type="SMART" id="SM00220">
    <property type="entry name" value="S_TKc"/>
    <property type="match status" value="1"/>
</dbReference>
<comment type="catalytic activity">
    <reaction evidence="7">
        <text>L-threonyl-[protein] + ATP = O-phospho-L-threonyl-[protein] + ADP + H(+)</text>
        <dbReference type="Rhea" id="RHEA:46608"/>
        <dbReference type="Rhea" id="RHEA-COMP:11060"/>
        <dbReference type="Rhea" id="RHEA-COMP:11605"/>
        <dbReference type="ChEBI" id="CHEBI:15378"/>
        <dbReference type="ChEBI" id="CHEBI:30013"/>
        <dbReference type="ChEBI" id="CHEBI:30616"/>
        <dbReference type="ChEBI" id="CHEBI:61977"/>
        <dbReference type="ChEBI" id="CHEBI:456216"/>
        <dbReference type="EC" id="2.7.11.1"/>
    </reaction>
</comment>
<keyword evidence="6" id="KW-0067">ATP-binding</keyword>
<dbReference type="GO" id="GO:0005524">
    <property type="term" value="F:ATP binding"/>
    <property type="evidence" value="ECO:0007669"/>
    <property type="project" value="UniProtKB-KW"/>
</dbReference>